<evidence type="ECO:0000256" key="1">
    <source>
        <dbReference type="ARBA" id="ARBA00004196"/>
    </source>
</evidence>
<evidence type="ECO:0000259" key="7">
    <source>
        <dbReference type="PROSITE" id="PS51352"/>
    </source>
</evidence>
<keyword evidence="3" id="KW-1015">Disulfide bond</keyword>
<keyword evidence="6" id="KW-1133">Transmembrane helix</keyword>
<sequence length="202" mass="21418">MTESTPSAPKSAPASQTPAPKPPAPLWRRLLPPAIAFVLVAVLAVALRTPASNNATGGPLVGKPAPAFTLKSLDGPELSLASLKGRPVVVNFWASWCGPCREEAPMFRELSERQGGDGGLAIVGILFQETNENNARNFIQEYALAYPNLRDPGINTGVNYGVSGVPETVFIDRDGVVQHMDRGGLTRERLNVGLQKIGVPGL</sequence>
<evidence type="ECO:0000256" key="6">
    <source>
        <dbReference type="SAM" id="Phobius"/>
    </source>
</evidence>
<dbReference type="InterPro" id="IPR013766">
    <property type="entry name" value="Thioredoxin_domain"/>
</dbReference>
<evidence type="ECO:0000313" key="8">
    <source>
        <dbReference type="EMBL" id="GGM44271.1"/>
    </source>
</evidence>
<organism evidence="8 9">
    <name type="scientific">Deinococcus arenae</name>
    <dbReference type="NCBI Taxonomy" id="1452751"/>
    <lineage>
        <taxon>Bacteria</taxon>
        <taxon>Thermotogati</taxon>
        <taxon>Deinococcota</taxon>
        <taxon>Deinococci</taxon>
        <taxon>Deinococcales</taxon>
        <taxon>Deinococcaceae</taxon>
        <taxon>Deinococcus</taxon>
    </lineage>
</organism>
<protein>
    <submittedName>
        <fullName evidence="8">Thiol:disulfide interchange protein</fullName>
    </submittedName>
</protein>
<dbReference type="InterPro" id="IPR017937">
    <property type="entry name" value="Thioredoxin_CS"/>
</dbReference>
<dbReference type="PROSITE" id="PS00194">
    <property type="entry name" value="THIOREDOXIN_1"/>
    <property type="match status" value="1"/>
</dbReference>
<comment type="subcellular location">
    <subcellularLocation>
        <location evidence="1">Cell envelope</location>
    </subcellularLocation>
</comment>
<dbReference type="InterPro" id="IPR013740">
    <property type="entry name" value="Redoxin"/>
</dbReference>
<feature type="region of interest" description="Disordered" evidence="5">
    <location>
        <begin position="1"/>
        <end position="25"/>
    </location>
</feature>
<keyword evidence="9" id="KW-1185">Reference proteome</keyword>
<feature type="transmembrane region" description="Helical" evidence="6">
    <location>
        <begin position="30"/>
        <end position="47"/>
    </location>
</feature>
<keyword evidence="4" id="KW-0676">Redox-active center</keyword>
<keyword evidence="2" id="KW-0201">Cytochrome c-type biogenesis</keyword>
<feature type="compositionally biased region" description="Low complexity" evidence="5">
    <location>
        <begin position="1"/>
        <end position="18"/>
    </location>
</feature>
<keyword evidence="6" id="KW-0812">Transmembrane</keyword>
<gene>
    <name evidence="8" type="ORF">GCM10008956_20590</name>
</gene>
<feature type="domain" description="Thioredoxin" evidence="7">
    <location>
        <begin position="59"/>
        <end position="199"/>
    </location>
</feature>
<dbReference type="Pfam" id="PF08534">
    <property type="entry name" value="Redoxin"/>
    <property type="match status" value="1"/>
</dbReference>
<dbReference type="InterPro" id="IPR050553">
    <property type="entry name" value="Thioredoxin_ResA/DsbE_sf"/>
</dbReference>
<evidence type="ECO:0000313" key="9">
    <source>
        <dbReference type="Proteomes" id="UP000600547"/>
    </source>
</evidence>
<dbReference type="PANTHER" id="PTHR42852">
    <property type="entry name" value="THIOL:DISULFIDE INTERCHANGE PROTEIN DSBE"/>
    <property type="match status" value="1"/>
</dbReference>
<keyword evidence="6" id="KW-0472">Membrane</keyword>
<dbReference type="SUPFAM" id="SSF52833">
    <property type="entry name" value="Thioredoxin-like"/>
    <property type="match status" value="1"/>
</dbReference>
<dbReference type="RefSeq" id="WP_110829105.1">
    <property type="nucleotide sequence ID" value="NZ_BMQG01000006.1"/>
</dbReference>
<name>A0A8H9LB94_9DEIO</name>
<evidence type="ECO:0000256" key="3">
    <source>
        <dbReference type="ARBA" id="ARBA00023157"/>
    </source>
</evidence>
<dbReference type="GO" id="GO:0030313">
    <property type="term" value="C:cell envelope"/>
    <property type="evidence" value="ECO:0007669"/>
    <property type="project" value="UniProtKB-SubCell"/>
</dbReference>
<dbReference type="Proteomes" id="UP000600547">
    <property type="component" value="Unassembled WGS sequence"/>
</dbReference>
<accession>A0A8H9LB94</accession>
<proteinExistence type="predicted"/>
<evidence type="ECO:0000256" key="2">
    <source>
        <dbReference type="ARBA" id="ARBA00022748"/>
    </source>
</evidence>
<comment type="caution">
    <text evidence="8">The sequence shown here is derived from an EMBL/GenBank/DDBJ whole genome shotgun (WGS) entry which is preliminary data.</text>
</comment>
<dbReference type="CDD" id="cd02966">
    <property type="entry name" value="TlpA_like_family"/>
    <property type="match status" value="1"/>
</dbReference>
<evidence type="ECO:0000256" key="4">
    <source>
        <dbReference type="ARBA" id="ARBA00023284"/>
    </source>
</evidence>
<dbReference type="GO" id="GO:0016491">
    <property type="term" value="F:oxidoreductase activity"/>
    <property type="evidence" value="ECO:0007669"/>
    <property type="project" value="InterPro"/>
</dbReference>
<dbReference type="Gene3D" id="3.40.30.10">
    <property type="entry name" value="Glutaredoxin"/>
    <property type="match status" value="1"/>
</dbReference>
<dbReference type="PROSITE" id="PS51352">
    <property type="entry name" value="THIOREDOXIN_2"/>
    <property type="match status" value="1"/>
</dbReference>
<evidence type="ECO:0000256" key="5">
    <source>
        <dbReference type="SAM" id="MobiDB-lite"/>
    </source>
</evidence>
<dbReference type="GO" id="GO:0017004">
    <property type="term" value="P:cytochrome complex assembly"/>
    <property type="evidence" value="ECO:0007669"/>
    <property type="project" value="UniProtKB-KW"/>
</dbReference>
<reference evidence="9" key="1">
    <citation type="journal article" date="2019" name="Int. J. Syst. Evol. Microbiol.">
        <title>The Global Catalogue of Microorganisms (GCM) 10K type strain sequencing project: providing services to taxonomists for standard genome sequencing and annotation.</title>
        <authorList>
            <consortium name="The Broad Institute Genomics Platform"/>
            <consortium name="The Broad Institute Genome Sequencing Center for Infectious Disease"/>
            <person name="Wu L."/>
            <person name="Ma J."/>
        </authorList>
    </citation>
    <scope>NUCLEOTIDE SEQUENCE [LARGE SCALE GENOMIC DNA]</scope>
    <source>
        <strain evidence="9">JCM 31047</strain>
    </source>
</reference>
<dbReference type="InterPro" id="IPR036249">
    <property type="entry name" value="Thioredoxin-like_sf"/>
</dbReference>
<dbReference type="PANTHER" id="PTHR42852:SF6">
    <property type="entry name" value="THIOL:DISULFIDE INTERCHANGE PROTEIN DSBE"/>
    <property type="match status" value="1"/>
</dbReference>
<dbReference type="EMBL" id="BMQG01000006">
    <property type="protein sequence ID" value="GGM44271.1"/>
    <property type="molecule type" value="Genomic_DNA"/>
</dbReference>
<dbReference type="AlphaFoldDB" id="A0A8H9LB94"/>